<dbReference type="PROSITE" id="PS00028">
    <property type="entry name" value="ZINC_FINGER_C2H2_1"/>
    <property type="match status" value="1"/>
</dbReference>
<protein>
    <recommendedName>
        <fullName evidence="2">C2H2-type domain-containing protein</fullName>
    </recommendedName>
</protein>
<feature type="region of interest" description="Disordered" evidence="1">
    <location>
        <begin position="111"/>
        <end position="150"/>
    </location>
</feature>
<accession>C3ZD57</accession>
<proteinExistence type="predicted"/>
<feature type="compositionally biased region" description="Basic and acidic residues" evidence="1">
    <location>
        <begin position="58"/>
        <end position="74"/>
    </location>
</feature>
<dbReference type="InterPro" id="IPR013087">
    <property type="entry name" value="Znf_C2H2_type"/>
</dbReference>
<dbReference type="AlphaFoldDB" id="C3ZD57"/>
<dbReference type="PANTHER" id="PTHR33845:SF1">
    <property type="entry name" value="C2H2-TYPE DOMAIN-CONTAINING PROTEIN"/>
    <property type="match status" value="1"/>
</dbReference>
<dbReference type="InParanoid" id="C3ZD57"/>
<sequence>MPDQLSNHSRWRARRKGTRGIGFFQSRKIQELTKQLVPVGTAICSECRNSIGGEEELSDVKEETTPLDVQEHRSSGLGVQEPVPSTSGGHGVQEPVPSASGLDKALQRLSLEETQDSPSSSLSMGSPSAERSLYTVSSQSTGNGGSSVPEPTHLLEQLLQASGSHVDKVQVLTVPWAEASERSQRLHLQQASEAVSTVLQVLAPGDAYSLWKYLRESKVTDVALGMGGSAIEMELLNSLVECYQCASQSFTRRQILSIMADKYSFPDLEKLLPGLTRYQVTSARQHAMQYGRGAPIPPSVGTRMRVDPGKLDHFIAFATSAHVVQDLPFGEKVLKLSSGESLNVPNTIRAMIPERIIAQYQQYCTETHFLPMGKRTLQRVLSACSASVRTSLQGLDYFTAEGSRAFEDIDGIVGKLPEQLGQDWAKKQTAILRSSKRYLKGDYKVHVSQEASVAEHCRQYALSDGTDNHTTTCSHQHVEACEACDSLQQLFDSLEESFTDYTFPTSEEHDDMRFRLDQAKQDINAWQCHQLRSINQDEAWHVLLDNMDDTSVLLVMDWAMKFLPRKYRESQTDWFGKRGIPWHITVAHQQGTSSIQVETFIHLFQTCKQDSNSVVSILQHIAQQLKKELPDLQSIYLRSDNAGCYHNTLILQAARHINETAGVTIRRVDYCDPQGGKGSCDRQAATVKSHIKTWINEGHNVETAEEFKIAVESRGGIPGVRIFLCEVGAAVAATSMKLDGITKLNNFEFSDAGLRVWRAYNIGKGNLIPWPRLPAIEPPLLKIVSQPSNPGSAFRPIKSRQKKVQAQQEVESDSDEDAASHETMQPSLGSLFPCPEESCVKVYQTCKGLEAHVAVGKHKRRLERETLLDKAKLKYAEKLAQGPSEVPHVEPSLEVNRTTPCPQQGWALRSPRKAVRFSHKQKDYLDKRFRLGQSTGRKSDPITVSKEMRHARDTQGQRLFQVQDFLTGQQVSSYFSRLAAQRRKPSEDSEEEEEQQDPAVIESSNSRIQEEIISNVQLCHPVLYDTYNLCDLAKIGGLYEIGIALLKSICELFDVDVSSITDRRRKAAFVAKIKEYLSCCPCSK</sequence>
<reference evidence="3" key="1">
    <citation type="journal article" date="2008" name="Nature">
        <title>The amphioxus genome and the evolution of the chordate karyotype.</title>
        <authorList>
            <consortium name="US DOE Joint Genome Institute (JGI-PGF)"/>
            <person name="Putnam N.H."/>
            <person name="Butts T."/>
            <person name="Ferrier D.E.K."/>
            <person name="Furlong R.F."/>
            <person name="Hellsten U."/>
            <person name="Kawashima T."/>
            <person name="Robinson-Rechavi M."/>
            <person name="Shoguchi E."/>
            <person name="Terry A."/>
            <person name="Yu J.-K."/>
            <person name="Benito-Gutierrez E.L."/>
            <person name="Dubchak I."/>
            <person name="Garcia-Fernandez J."/>
            <person name="Gibson-Brown J.J."/>
            <person name="Grigoriev I.V."/>
            <person name="Horton A.C."/>
            <person name="de Jong P.J."/>
            <person name="Jurka J."/>
            <person name="Kapitonov V.V."/>
            <person name="Kohara Y."/>
            <person name="Kuroki Y."/>
            <person name="Lindquist E."/>
            <person name="Lucas S."/>
            <person name="Osoegawa K."/>
            <person name="Pennacchio L.A."/>
            <person name="Salamov A.A."/>
            <person name="Satou Y."/>
            <person name="Sauka-Spengler T."/>
            <person name="Schmutz J."/>
            <person name="Shin-I T."/>
            <person name="Toyoda A."/>
            <person name="Bronner-Fraser M."/>
            <person name="Fujiyama A."/>
            <person name="Holland L.Z."/>
            <person name="Holland P.W.H."/>
            <person name="Satoh N."/>
            <person name="Rokhsar D.S."/>
        </authorList>
    </citation>
    <scope>NUCLEOTIDE SEQUENCE [LARGE SCALE GENOMIC DNA]</scope>
    <source>
        <strain evidence="3">S238N-H82</strain>
        <tissue evidence="3">Testes</tissue>
    </source>
</reference>
<dbReference type="STRING" id="7739.C3ZD57"/>
<evidence type="ECO:0000256" key="1">
    <source>
        <dbReference type="SAM" id="MobiDB-lite"/>
    </source>
</evidence>
<dbReference type="EMBL" id="GG666611">
    <property type="protein sequence ID" value="EEN49568.1"/>
    <property type="molecule type" value="Genomic_DNA"/>
</dbReference>
<organism>
    <name type="scientific">Branchiostoma floridae</name>
    <name type="common">Florida lancelet</name>
    <name type="synonym">Amphioxus</name>
    <dbReference type="NCBI Taxonomy" id="7739"/>
    <lineage>
        <taxon>Eukaryota</taxon>
        <taxon>Metazoa</taxon>
        <taxon>Chordata</taxon>
        <taxon>Cephalochordata</taxon>
        <taxon>Leptocardii</taxon>
        <taxon>Amphioxiformes</taxon>
        <taxon>Branchiostomatidae</taxon>
        <taxon>Branchiostoma</taxon>
    </lineage>
</organism>
<dbReference type="PANTHER" id="PTHR33845">
    <property type="entry name" value="C2H2-TYPE DOMAIN-CONTAINING PROTEIN"/>
    <property type="match status" value="1"/>
</dbReference>
<evidence type="ECO:0000259" key="2">
    <source>
        <dbReference type="PROSITE" id="PS00028"/>
    </source>
</evidence>
<dbReference type="eggNOG" id="ENOG502QS0X">
    <property type="taxonomic scope" value="Eukaryota"/>
</dbReference>
<evidence type="ECO:0000313" key="3">
    <source>
        <dbReference type="EMBL" id="EEN49568.1"/>
    </source>
</evidence>
<name>C3ZD57_BRAFL</name>
<feature type="region of interest" description="Disordered" evidence="1">
    <location>
        <begin position="791"/>
        <end position="829"/>
    </location>
</feature>
<gene>
    <name evidence="3" type="ORF">BRAFLDRAFT_88508</name>
</gene>
<feature type="region of interest" description="Disordered" evidence="1">
    <location>
        <begin position="982"/>
        <end position="1003"/>
    </location>
</feature>
<feature type="domain" description="C2H2-type" evidence="2">
    <location>
        <begin position="834"/>
        <end position="858"/>
    </location>
</feature>
<feature type="region of interest" description="Disordered" evidence="1">
    <location>
        <begin position="55"/>
        <end position="98"/>
    </location>
</feature>
<feature type="compositionally biased region" description="Low complexity" evidence="1">
    <location>
        <begin position="117"/>
        <end position="128"/>
    </location>
</feature>